<dbReference type="GO" id="GO:0005524">
    <property type="term" value="F:ATP binding"/>
    <property type="evidence" value="ECO:0007669"/>
    <property type="project" value="UniProtKB-UniRule"/>
</dbReference>
<dbReference type="InterPro" id="IPR018522">
    <property type="entry name" value="TopoIIA_CS"/>
</dbReference>
<evidence type="ECO:0000256" key="2">
    <source>
        <dbReference type="ARBA" id="ARBA00010708"/>
    </source>
</evidence>
<dbReference type="InterPro" id="IPR000565">
    <property type="entry name" value="Topo_IIA_B"/>
</dbReference>
<dbReference type="SUPFAM" id="SSF56719">
    <property type="entry name" value="Type II DNA topoisomerase"/>
    <property type="match status" value="1"/>
</dbReference>
<dbReference type="PRINTS" id="PR00418">
    <property type="entry name" value="TPI2FAMILY"/>
</dbReference>
<evidence type="ECO:0000256" key="11">
    <source>
        <dbReference type="ARBA" id="ARBA00023125"/>
    </source>
</evidence>
<keyword evidence="7 13" id="KW-0547">Nucleotide-binding</keyword>
<dbReference type="GO" id="GO:0006265">
    <property type="term" value="P:DNA topological change"/>
    <property type="evidence" value="ECO:0007669"/>
    <property type="project" value="UniProtKB-UniRule"/>
</dbReference>
<reference evidence="15 16" key="1">
    <citation type="submission" date="2015-02" db="EMBL/GenBank/DDBJ databases">
        <title>Complete Genome Sequencing of Pseudomonas putida S13.1.2.</title>
        <authorList>
            <person name="Chong T.M."/>
            <person name="Chan K.G."/>
            <person name="Dessaux Y."/>
        </authorList>
    </citation>
    <scope>NUCLEOTIDE SEQUENCE [LARGE SCALE GENOMIC DNA]</scope>
    <source>
        <strain evidence="15 16">S13.1.2</strain>
    </source>
</reference>
<dbReference type="InterPro" id="IPR049353">
    <property type="entry name" value="GyrB_hook"/>
</dbReference>
<feature type="domain" description="Toprim" evidence="14">
    <location>
        <begin position="420"/>
        <end position="535"/>
    </location>
</feature>
<dbReference type="InterPro" id="IPR011557">
    <property type="entry name" value="GyrB"/>
</dbReference>
<dbReference type="FunFam" id="3.30.230.10:FF:000005">
    <property type="entry name" value="DNA gyrase subunit B"/>
    <property type="match status" value="1"/>
</dbReference>
<feature type="binding site" evidence="13">
    <location>
        <position position="500"/>
    </location>
    <ligand>
        <name>Mg(2+)</name>
        <dbReference type="ChEBI" id="CHEBI:18420"/>
        <label>1</label>
        <note>catalytic</note>
    </ligand>
</feature>
<dbReference type="Pfam" id="PF00986">
    <property type="entry name" value="DNA_gyraseB_C"/>
    <property type="match status" value="1"/>
</dbReference>
<dbReference type="CDD" id="cd03366">
    <property type="entry name" value="TOPRIM_TopoIIA_GyrB"/>
    <property type="match status" value="1"/>
</dbReference>
<dbReference type="InterPro" id="IPR013506">
    <property type="entry name" value="Topo_IIA_bsu_dom2"/>
</dbReference>
<evidence type="ECO:0000256" key="9">
    <source>
        <dbReference type="ARBA" id="ARBA00022842"/>
    </source>
</evidence>
<keyword evidence="8 13" id="KW-0067">ATP-binding</keyword>
<protein>
    <recommendedName>
        <fullName evidence="4 13">DNA gyrase subunit B</fullName>
        <ecNumber evidence="3 13">5.6.2.2</ecNumber>
    </recommendedName>
</protein>
<evidence type="ECO:0000256" key="7">
    <source>
        <dbReference type="ARBA" id="ARBA00022741"/>
    </source>
</evidence>
<dbReference type="PROSITE" id="PS00177">
    <property type="entry name" value="TOPOISOMERASE_II"/>
    <property type="match status" value="1"/>
</dbReference>
<evidence type="ECO:0000256" key="5">
    <source>
        <dbReference type="ARBA" id="ARBA00022490"/>
    </source>
</evidence>
<evidence type="ECO:0000256" key="10">
    <source>
        <dbReference type="ARBA" id="ARBA00023029"/>
    </source>
</evidence>
<feature type="binding site" evidence="13">
    <location>
        <position position="502"/>
    </location>
    <ligand>
        <name>Mg(2+)</name>
        <dbReference type="ChEBI" id="CHEBI:18420"/>
        <label>2</label>
    </ligand>
</feature>
<keyword evidence="9 13" id="KW-0460">Magnesium</keyword>
<dbReference type="Gene3D" id="3.10.20.690">
    <property type="match status" value="1"/>
</dbReference>
<dbReference type="CDD" id="cd00822">
    <property type="entry name" value="TopoII_Trans_DNA_gyrase"/>
    <property type="match status" value="1"/>
</dbReference>
<dbReference type="InterPro" id="IPR013760">
    <property type="entry name" value="Topo_IIA-like_dom_sf"/>
</dbReference>
<keyword evidence="5 13" id="KW-0963">Cytoplasm</keyword>
<dbReference type="NCBIfam" id="NF004189">
    <property type="entry name" value="PRK05644.1"/>
    <property type="match status" value="1"/>
</dbReference>
<keyword evidence="10 13" id="KW-0799">Topoisomerase</keyword>
<gene>
    <name evidence="13 15" type="primary">gyrB</name>
    <name evidence="15" type="ORF">N805_22280</name>
</gene>
<evidence type="ECO:0000256" key="4">
    <source>
        <dbReference type="ARBA" id="ARBA00019166"/>
    </source>
</evidence>
<dbReference type="FunFam" id="3.40.50.670:FF:000004">
    <property type="entry name" value="DNA gyrase subunit B"/>
    <property type="match status" value="1"/>
</dbReference>
<dbReference type="Gene3D" id="3.30.565.10">
    <property type="entry name" value="Histidine kinase-like ATPase, C-terminal domain"/>
    <property type="match status" value="1"/>
</dbReference>
<evidence type="ECO:0000256" key="8">
    <source>
        <dbReference type="ARBA" id="ARBA00022840"/>
    </source>
</evidence>
<feature type="site" description="Interaction with DNA" evidence="13">
    <location>
        <position position="454"/>
    </location>
</feature>
<accession>A0AAU8S1N2</accession>
<keyword evidence="11" id="KW-0238">DNA-binding</keyword>
<dbReference type="InterPro" id="IPR006171">
    <property type="entry name" value="TOPRIM_dom"/>
</dbReference>
<dbReference type="SMART" id="SM00433">
    <property type="entry name" value="TOP2c"/>
    <property type="match status" value="1"/>
</dbReference>
<dbReference type="PANTHER" id="PTHR45866">
    <property type="entry name" value="DNA GYRASE/TOPOISOMERASE SUBUNIT B"/>
    <property type="match status" value="1"/>
</dbReference>
<dbReference type="SUPFAM" id="SSF54211">
    <property type="entry name" value="Ribosomal protein S5 domain 2-like"/>
    <property type="match status" value="1"/>
</dbReference>
<dbReference type="Pfam" id="PF02518">
    <property type="entry name" value="HATPase_c"/>
    <property type="match status" value="1"/>
</dbReference>
<dbReference type="Pfam" id="PF01751">
    <property type="entry name" value="Toprim"/>
    <property type="match status" value="1"/>
</dbReference>
<dbReference type="NCBIfam" id="TIGR01059">
    <property type="entry name" value="gyrB"/>
    <property type="match status" value="1"/>
</dbReference>
<dbReference type="GO" id="GO:0005737">
    <property type="term" value="C:cytoplasm"/>
    <property type="evidence" value="ECO:0007669"/>
    <property type="project" value="UniProtKB-SubCell"/>
</dbReference>
<dbReference type="InterPro" id="IPR036890">
    <property type="entry name" value="HATPase_C_sf"/>
</dbReference>
<dbReference type="Pfam" id="PF18053">
    <property type="entry name" value="GyrB_insert"/>
    <property type="match status" value="1"/>
</dbReference>
<dbReference type="HAMAP" id="MF_01898">
    <property type="entry name" value="GyrB"/>
    <property type="match status" value="1"/>
</dbReference>
<evidence type="ECO:0000313" key="15">
    <source>
        <dbReference type="EMBL" id="AJQ49780.1"/>
    </source>
</evidence>
<dbReference type="InterPro" id="IPR034160">
    <property type="entry name" value="TOPRIM_GyrB"/>
</dbReference>
<dbReference type="SMART" id="SM00387">
    <property type="entry name" value="HATPase_c"/>
    <property type="match status" value="1"/>
</dbReference>
<comment type="subunit">
    <text evidence="13">Heterotetramer, composed of two GyrA and two GyrB chains. In the heterotetramer, GyrA contains the active site tyrosine that forms a transient covalent intermediate with DNA, while GyrB binds cofactors and catalyzes ATP hydrolysis.</text>
</comment>
<comment type="catalytic activity">
    <reaction evidence="1 13">
        <text>ATP-dependent breakage, passage and rejoining of double-stranded DNA.</text>
        <dbReference type="EC" id="5.6.2.2"/>
    </reaction>
</comment>
<dbReference type="InterPro" id="IPR020568">
    <property type="entry name" value="Ribosomal_Su5_D2-typ_SF"/>
</dbReference>
<keyword evidence="12 13" id="KW-0413">Isomerase</keyword>
<evidence type="ECO:0000259" key="14">
    <source>
        <dbReference type="PROSITE" id="PS50880"/>
    </source>
</evidence>
<feature type="site" description="Interaction with DNA" evidence="13">
    <location>
        <position position="451"/>
    </location>
</feature>
<dbReference type="EC" id="5.6.2.2" evidence="3 13"/>
<dbReference type="Gene3D" id="3.40.50.670">
    <property type="match status" value="2"/>
</dbReference>
<evidence type="ECO:0000313" key="16">
    <source>
        <dbReference type="Proteomes" id="UP000033260"/>
    </source>
</evidence>
<comment type="miscellaneous">
    <text evidence="13">Few gyrases are as efficient as E.coli at forming negative supercoils. Not all organisms have 2 type II topoisomerases; in organisms with a single type II topoisomerase this enzyme also has to decatenate newly replicated chromosomes.</text>
</comment>
<dbReference type="FunFam" id="3.30.565.10:FF:000002">
    <property type="entry name" value="DNA gyrase subunit B"/>
    <property type="match status" value="1"/>
</dbReference>
<dbReference type="RefSeq" id="WP_019470310.1">
    <property type="nucleotide sequence ID" value="NZ_CP010979.1"/>
</dbReference>
<dbReference type="CDD" id="cd16928">
    <property type="entry name" value="HATPase_GyrB-like"/>
    <property type="match status" value="1"/>
</dbReference>
<dbReference type="Proteomes" id="UP000033260">
    <property type="component" value="Chromosome"/>
</dbReference>
<comment type="similarity">
    <text evidence="2 13">Belongs to the type II topoisomerase GyrB family.</text>
</comment>
<dbReference type="GO" id="GO:0005694">
    <property type="term" value="C:chromosome"/>
    <property type="evidence" value="ECO:0007669"/>
    <property type="project" value="InterPro"/>
</dbReference>
<evidence type="ECO:0000256" key="1">
    <source>
        <dbReference type="ARBA" id="ARBA00000185"/>
    </source>
</evidence>
<dbReference type="InterPro" id="IPR003594">
    <property type="entry name" value="HATPase_dom"/>
</dbReference>
<dbReference type="EMBL" id="CP010979">
    <property type="protein sequence ID" value="AJQ49780.1"/>
    <property type="molecule type" value="Genomic_DNA"/>
</dbReference>
<evidence type="ECO:0000256" key="13">
    <source>
        <dbReference type="HAMAP-Rule" id="MF_01898"/>
    </source>
</evidence>
<organism evidence="15 16">
    <name type="scientific">Pseudomonas putida S13.1.2</name>
    <dbReference type="NCBI Taxonomy" id="1384061"/>
    <lineage>
        <taxon>Bacteria</taxon>
        <taxon>Pseudomonadati</taxon>
        <taxon>Pseudomonadota</taxon>
        <taxon>Gammaproteobacteria</taxon>
        <taxon>Pseudomonadales</taxon>
        <taxon>Pseudomonadaceae</taxon>
        <taxon>Pseudomonas</taxon>
    </lineage>
</organism>
<dbReference type="InterPro" id="IPR013759">
    <property type="entry name" value="Topo_IIA_B_C"/>
</dbReference>
<comment type="subcellular location">
    <subcellularLocation>
        <location evidence="13">Cytoplasm</location>
    </subcellularLocation>
</comment>
<dbReference type="PANTHER" id="PTHR45866:SF1">
    <property type="entry name" value="DNA GYRASE SUBUNIT B, MITOCHONDRIAL"/>
    <property type="match status" value="1"/>
</dbReference>
<dbReference type="GO" id="GO:0003918">
    <property type="term" value="F:DNA topoisomerase type II (double strand cut, ATP-hydrolyzing) activity"/>
    <property type="evidence" value="ECO:0007669"/>
    <property type="project" value="UniProtKB-UniRule"/>
</dbReference>
<dbReference type="Gene3D" id="3.30.230.10">
    <property type="match status" value="1"/>
</dbReference>
<dbReference type="Pfam" id="PF00204">
    <property type="entry name" value="DNA_gyraseB"/>
    <property type="match status" value="1"/>
</dbReference>
<comment type="cofactor">
    <cofactor evidence="13">
        <name>Mg(2+)</name>
        <dbReference type="ChEBI" id="CHEBI:18420"/>
    </cofactor>
    <cofactor evidence="13">
        <name>Mn(2+)</name>
        <dbReference type="ChEBI" id="CHEBI:29035"/>
    </cofactor>
    <cofactor evidence="13">
        <name>Ca(2+)</name>
        <dbReference type="ChEBI" id="CHEBI:29108"/>
    </cofactor>
    <text evidence="13">Binds two Mg(2+) per subunit. The magnesium ions form salt bridges with both the protein and the DNA. Can also accept other divalent metal cations, such as Mn(2+) or Ca(2+).</text>
</comment>
<dbReference type="InterPro" id="IPR001241">
    <property type="entry name" value="Topo_IIA"/>
</dbReference>
<dbReference type="InterPro" id="IPR041423">
    <property type="entry name" value="GyrB_insert"/>
</dbReference>
<feature type="binding site" evidence="13">
    <location>
        <position position="426"/>
    </location>
    <ligand>
        <name>Mg(2+)</name>
        <dbReference type="ChEBI" id="CHEBI:18420"/>
        <label>1</label>
        <note>catalytic</note>
    </ligand>
</feature>
<dbReference type="FunFam" id="3.40.50.670:FF:000005">
    <property type="entry name" value="DNA gyrase subunit B"/>
    <property type="match status" value="1"/>
</dbReference>
<dbReference type="PRINTS" id="PR01159">
    <property type="entry name" value="DNAGYRASEB"/>
</dbReference>
<comment type="function">
    <text evidence="13">A type II topoisomerase that negatively supercoils closed circular double-stranded (ds) DNA in an ATP-dependent manner to modulate DNA topology and maintain chromosomes in an underwound state. Negative supercoiling favors strand separation, and DNA replication, transcription, recombination and repair, all of which involve strand separation. Also able to catalyze the interconversion of other topological isomers of dsDNA rings, including catenanes and knotted rings. Type II topoisomerases break and join 2 DNA strands simultaneously in an ATP-dependent manner.</text>
</comment>
<keyword evidence="6 13" id="KW-0479">Metal-binding</keyword>
<dbReference type="PROSITE" id="PS50880">
    <property type="entry name" value="TOPRIM"/>
    <property type="match status" value="1"/>
</dbReference>
<name>A0AAU8S1N2_PSEPU</name>
<proteinExistence type="inferred from homology"/>
<dbReference type="GO" id="GO:0003677">
    <property type="term" value="F:DNA binding"/>
    <property type="evidence" value="ECO:0007669"/>
    <property type="project" value="UniProtKB-KW"/>
</dbReference>
<feature type="binding site" evidence="13">
    <location>
        <position position="500"/>
    </location>
    <ligand>
        <name>Mg(2+)</name>
        <dbReference type="ChEBI" id="CHEBI:18420"/>
        <label>2</label>
    </ligand>
</feature>
<dbReference type="InterPro" id="IPR002288">
    <property type="entry name" value="DNA_gyrase_B_C"/>
</dbReference>
<evidence type="ECO:0000256" key="12">
    <source>
        <dbReference type="ARBA" id="ARBA00023235"/>
    </source>
</evidence>
<dbReference type="NCBIfam" id="NF011501">
    <property type="entry name" value="PRK14939.1"/>
    <property type="match status" value="1"/>
</dbReference>
<dbReference type="Pfam" id="PF21249">
    <property type="entry name" value="GyrB_hook"/>
    <property type="match status" value="1"/>
</dbReference>
<dbReference type="InterPro" id="IPR014721">
    <property type="entry name" value="Ribsml_uS5_D2-typ_fold_subgr"/>
</dbReference>
<dbReference type="GO" id="GO:0006261">
    <property type="term" value="P:DNA-templated DNA replication"/>
    <property type="evidence" value="ECO:0007669"/>
    <property type="project" value="UniProtKB-UniRule"/>
</dbReference>
<evidence type="ECO:0000256" key="6">
    <source>
        <dbReference type="ARBA" id="ARBA00022723"/>
    </source>
</evidence>
<dbReference type="SUPFAM" id="SSF55874">
    <property type="entry name" value="ATPase domain of HSP90 chaperone/DNA topoisomerase II/histidine kinase"/>
    <property type="match status" value="1"/>
</dbReference>
<sequence>MSENQTYDSSSIKVLKGLDAVRKRPGMYIGDTDDGSGLHHMVFEVVDNSIDEALAGHCDDITVIIHTDESISVRDNGRGIPVDVHKEEGVSAAEVIMTVLHAGGKFDDNSYKVSGGLHGVGVSVVNALSEKLVLTVRRSGKIWEQTYVHGVPQAPMAVVGESETTGTHIHFKPSAETFKNIHFSWDILAKRIRELSFLNSGVGILLKDERSGKEEFFKYEGGLRAFVEYLNTNKTPVNSQVFHFNVQREDGVGVEVALQWNDSFNENLLCFTNNIPQRDGGTHLVGFRSSLTRSLNSYIEQEGLAKKNKVATTGDDAREGLTAIISVKVPDPKFSSQTKDKLVSSEVKTAVEQEMNKYFSDFLLENPNEAKAVVGKMIDAARAREAARKAREMTRRKGALDIAGLPGKLADCQEKDPALSELYLVEGDSAGGSAKQGRNRRTQAILPLKGKILNVEKARFDKMISSQEVGTLITALGCGIGREEYNIDKLRYHNIIIMTDADVDGSHIRTLLLTFFFRQLPELVERGYIYIAQPPLYKVKKGKQEQYIKDDEAMEEYMTQSALEDASLHLDESAPAVSGVQLESLVNEFRSVMKTLKRLSRLYPEELTEHFVYLPEVTLEQLGDHAVMQAWLAKLQERLNSSQKSGLAYNASLREDKERNVWLPEVEITSHGLASYITFNRDFFGSNDYRTVVNIGAKLSSLLGEGAYVQRGERRKAIVEFKEGLDWLMNETTKRHTIQRYKGLGEMNPDQLWETTMDPTVRRMLKVTIEDAIAADQIFNTLMGDAVEPRREFIESNALSVSNLDF</sequence>
<evidence type="ECO:0000256" key="3">
    <source>
        <dbReference type="ARBA" id="ARBA00012895"/>
    </source>
</evidence>
<dbReference type="GO" id="GO:0046872">
    <property type="term" value="F:metal ion binding"/>
    <property type="evidence" value="ECO:0007669"/>
    <property type="project" value="UniProtKB-KW"/>
</dbReference>
<dbReference type="AlphaFoldDB" id="A0AAU8S1N2"/>